<evidence type="ECO:0000313" key="2">
    <source>
        <dbReference type="Proteomes" id="UP001054837"/>
    </source>
</evidence>
<protein>
    <submittedName>
        <fullName evidence="1">Uncharacterized protein</fullName>
    </submittedName>
</protein>
<sequence>MGNPNFYCLSFRARLTVQKWSPDERSIMSAYGTVPKPPPPRWLFGVPRRYCKLTVQKWSPDERSIMSAYGTVPKPPPPRWLFGVPRRYCKRCNRSEVVSRRTQYYERIWHSSKASATSVVVRGASTVLQVGYGRPGSMHLVAEGDGLVLR</sequence>
<dbReference type="EMBL" id="BPLQ01010604">
    <property type="protein sequence ID" value="GIY51825.1"/>
    <property type="molecule type" value="Genomic_DNA"/>
</dbReference>
<name>A0AAV4U253_9ARAC</name>
<accession>A0AAV4U253</accession>
<comment type="caution">
    <text evidence="1">The sequence shown here is derived from an EMBL/GenBank/DDBJ whole genome shotgun (WGS) entry which is preliminary data.</text>
</comment>
<keyword evidence="2" id="KW-1185">Reference proteome</keyword>
<reference evidence="1 2" key="1">
    <citation type="submission" date="2021-06" db="EMBL/GenBank/DDBJ databases">
        <title>Caerostris darwini draft genome.</title>
        <authorList>
            <person name="Kono N."/>
            <person name="Arakawa K."/>
        </authorList>
    </citation>
    <scope>NUCLEOTIDE SEQUENCE [LARGE SCALE GENOMIC DNA]</scope>
</reference>
<proteinExistence type="predicted"/>
<gene>
    <name evidence="1" type="ORF">CDAR_84871</name>
</gene>
<dbReference type="Proteomes" id="UP001054837">
    <property type="component" value="Unassembled WGS sequence"/>
</dbReference>
<evidence type="ECO:0000313" key="1">
    <source>
        <dbReference type="EMBL" id="GIY51825.1"/>
    </source>
</evidence>
<organism evidence="1 2">
    <name type="scientific">Caerostris darwini</name>
    <dbReference type="NCBI Taxonomy" id="1538125"/>
    <lineage>
        <taxon>Eukaryota</taxon>
        <taxon>Metazoa</taxon>
        <taxon>Ecdysozoa</taxon>
        <taxon>Arthropoda</taxon>
        <taxon>Chelicerata</taxon>
        <taxon>Arachnida</taxon>
        <taxon>Araneae</taxon>
        <taxon>Araneomorphae</taxon>
        <taxon>Entelegynae</taxon>
        <taxon>Araneoidea</taxon>
        <taxon>Araneidae</taxon>
        <taxon>Caerostris</taxon>
    </lineage>
</organism>
<dbReference type="AlphaFoldDB" id="A0AAV4U253"/>